<keyword evidence="2" id="KW-1185">Reference proteome</keyword>
<dbReference type="Proteomes" id="UP000887564">
    <property type="component" value="Unplaced"/>
</dbReference>
<dbReference type="Pfam" id="PF00400">
    <property type="entry name" value="WD40"/>
    <property type="match status" value="1"/>
</dbReference>
<dbReference type="AlphaFoldDB" id="A0A914RJP7"/>
<reference evidence="3" key="1">
    <citation type="submission" date="2022-11" db="UniProtKB">
        <authorList>
            <consortium name="WormBaseParasite"/>
        </authorList>
    </citation>
    <scope>IDENTIFICATION</scope>
</reference>
<protein>
    <submittedName>
        <fullName evidence="3">WD_REPEATS_REGION domain-containing protein</fullName>
    </submittedName>
</protein>
<dbReference type="InterPro" id="IPR036322">
    <property type="entry name" value="WD40_repeat_dom_sf"/>
</dbReference>
<evidence type="ECO:0000313" key="3">
    <source>
        <dbReference type="WBParaSite" id="PEQ_0000206701-mRNA-1"/>
    </source>
</evidence>
<accession>A0A914RJP7</accession>
<dbReference type="Gene3D" id="2.130.10.10">
    <property type="entry name" value="YVTN repeat-like/Quinoprotein amine dehydrogenase"/>
    <property type="match status" value="1"/>
</dbReference>
<evidence type="ECO:0000256" key="1">
    <source>
        <dbReference type="PROSITE-ProRule" id="PRU00221"/>
    </source>
</evidence>
<dbReference type="InterPro" id="IPR001680">
    <property type="entry name" value="WD40_rpt"/>
</dbReference>
<dbReference type="InterPro" id="IPR015943">
    <property type="entry name" value="WD40/YVTN_repeat-like_dom_sf"/>
</dbReference>
<dbReference type="GO" id="GO:0000417">
    <property type="term" value="C:HIR complex"/>
    <property type="evidence" value="ECO:0007669"/>
    <property type="project" value="TreeGrafter"/>
</dbReference>
<dbReference type="WBParaSite" id="PEQ_0000206701-mRNA-1">
    <property type="protein sequence ID" value="PEQ_0000206701-mRNA-1"/>
    <property type="gene ID" value="PEQ_0000206701"/>
</dbReference>
<dbReference type="PANTHER" id="PTHR13831">
    <property type="entry name" value="MEMBER OF THE HIR1 FAMILY OF WD-REPEAT PROTEINS"/>
    <property type="match status" value="1"/>
</dbReference>
<dbReference type="PANTHER" id="PTHR13831:SF0">
    <property type="entry name" value="PROTEIN HIRA"/>
    <property type="match status" value="1"/>
</dbReference>
<sequence>HLAALVKFSLLKDGANVEKYRQKFRLYGHTLDVLHTEWSKDGRYLASCGMDNSIIIWDTIVEPFAEVHTLCLLLFTYLYILYCS</sequence>
<keyword evidence="1" id="KW-0853">WD repeat</keyword>
<dbReference type="GO" id="GO:0005634">
    <property type="term" value="C:nucleus"/>
    <property type="evidence" value="ECO:0007669"/>
    <property type="project" value="InterPro"/>
</dbReference>
<dbReference type="GO" id="GO:0031491">
    <property type="term" value="F:nucleosome binding"/>
    <property type="evidence" value="ECO:0007669"/>
    <property type="project" value="TreeGrafter"/>
</dbReference>
<dbReference type="PROSITE" id="PS50294">
    <property type="entry name" value="WD_REPEATS_REGION"/>
    <property type="match status" value="1"/>
</dbReference>
<dbReference type="PROSITE" id="PS50082">
    <property type="entry name" value="WD_REPEATS_2"/>
    <property type="match status" value="1"/>
</dbReference>
<feature type="repeat" description="WD" evidence="1">
    <location>
        <begin position="26"/>
        <end position="58"/>
    </location>
</feature>
<dbReference type="GO" id="GO:0000785">
    <property type="term" value="C:chromatin"/>
    <property type="evidence" value="ECO:0007669"/>
    <property type="project" value="TreeGrafter"/>
</dbReference>
<organism evidence="2 3">
    <name type="scientific">Parascaris equorum</name>
    <name type="common">Equine roundworm</name>
    <dbReference type="NCBI Taxonomy" id="6256"/>
    <lineage>
        <taxon>Eukaryota</taxon>
        <taxon>Metazoa</taxon>
        <taxon>Ecdysozoa</taxon>
        <taxon>Nematoda</taxon>
        <taxon>Chromadorea</taxon>
        <taxon>Rhabditida</taxon>
        <taxon>Spirurina</taxon>
        <taxon>Ascaridomorpha</taxon>
        <taxon>Ascaridoidea</taxon>
        <taxon>Ascarididae</taxon>
        <taxon>Parascaris</taxon>
    </lineage>
</organism>
<dbReference type="GO" id="GO:0006351">
    <property type="term" value="P:DNA-templated transcription"/>
    <property type="evidence" value="ECO:0007669"/>
    <property type="project" value="InterPro"/>
</dbReference>
<dbReference type="SMART" id="SM00320">
    <property type="entry name" value="WD40"/>
    <property type="match status" value="1"/>
</dbReference>
<evidence type="ECO:0000313" key="2">
    <source>
        <dbReference type="Proteomes" id="UP000887564"/>
    </source>
</evidence>
<proteinExistence type="predicted"/>
<dbReference type="SUPFAM" id="SSF50978">
    <property type="entry name" value="WD40 repeat-like"/>
    <property type="match status" value="1"/>
</dbReference>
<dbReference type="InterPro" id="IPR031120">
    <property type="entry name" value="HIR1-like"/>
</dbReference>
<name>A0A914RJP7_PAREQ</name>
<dbReference type="GO" id="GO:0006338">
    <property type="term" value="P:chromatin remodeling"/>
    <property type="evidence" value="ECO:0007669"/>
    <property type="project" value="TreeGrafter"/>
</dbReference>